<dbReference type="GO" id="GO:0006355">
    <property type="term" value="P:regulation of DNA-templated transcription"/>
    <property type="evidence" value="ECO:0007669"/>
    <property type="project" value="InterPro"/>
</dbReference>
<dbReference type="Gene3D" id="2.30.31.10">
    <property type="entry name" value="Transcriptional Coactivator Pc4, Chain A"/>
    <property type="match status" value="1"/>
</dbReference>
<feature type="region of interest" description="Disordered" evidence="1">
    <location>
        <begin position="1"/>
        <end position="34"/>
    </location>
</feature>
<organism evidence="2 3">
    <name type="scientific">Dickeya phage vB_DsoM_JA13</name>
    <dbReference type="NCBI Taxonomy" id="2283030"/>
    <lineage>
        <taxon>Viruses</taxon>
        <taxon>Duplodnaviria</taxon>
        <taxon>Heunggongvirae</taxon>
        <taxon>Uroviricota</taxon>
        <taxon>Caudoviricetes</taxon>
        <taxon>Salmondvirus</taxon>
        <taxon>Salmondvirus JA11</taxon>
    </lineage>
</organism>
<dbReference type="EMBL" id="MH460460">
    <property type="protein sequence ID" value="AXG66518.1"/>
    <property type="molecule type" value="Genomic_DNA"/>
</dbReference>
<reference evidence="2 3" key="1">
    <citation type="journal article" date="2018" name="Front. Microbiol.">
        <title>Jumbo Bacteriophages Are Represented Within an Increasing Diversity of Environmental Viruses Infecting the Emerging Phytopathogen, Dickeya solani.</title>
        <authorList>
            <person name="Day A.W."/>
            <person name="Ahn J."/>
            <person name="Salmond G.P.C."/>
        </authorList>
    </citation>
    <scope>NUCLEOTIDE SEQUENCE [LARGE SCALE GENOMIC DNA]</scope>
</reference>
<accession>A0A384ZW99</accession>
<sequence length="132" mass="14994">MPIVNGKIVRSKSKTKKVVEDEPKSKTKKKVSEKKKNIIQEGFDKFKKEAKIEKPKKSKKKSKEDFIRTGENSAIKIETSEFYGKEVVAIRKMYCTKADPEMKIGKGGFNLPADREVLESVIGALQDLLDEM</sequence>
<dbReference type="InterPro" id="IPR009044">
    <property type="entry name" value="ssDNA-bd_transcriptional_reg"/>
</dbReference>
<dbReference type="GO" id="GO:0003677">
    <property type="term" value="F:DNA binding"/>
    <property type="evidence" value="ECO:0007669"/>
    <property type="project" value="InterPro"/>
</dbReference>
<evidence type="ECO:0000256" key="1">
    <source>
        <dbReference type="SAM" id="MobiDB-lite"/>
    </source>
</evidence>
<protein>
    <submittedName>
        <fullName evidence="2">Uncharacterized protein</fullName>
    </submittedName>
</protein>
<name>A0A384ZW99_9CAUD</name>
<evidence type="ECO:0000313" key="3">
    <source>
        <dbReference type="Proteomes" id="UP000263742"/>
    </source>
</evidence>
<dbReference type="Proteomes" id="UP000263742">
    <property type="component" value="Segment"/>
</dbReference>
<gene>
    <name evidence="2" type="ORF">JA13_115</name>
</gene>
<proteinExistence type="predicted"/>
<evidence type="ECO:0000313" key="2">
    <source>
        <dbReference type="EMBL" id="AXG66518.1"/>
    </source>
</evidence>